<keyword evidence="6 8" id="KW-1133">Transmembrane helix</keyword>
<dbReference type="GO" id="GO:0022857">
    <property type="term" value="F:transmembrane transporter activity"/>
    <property type="evidence" value="ECO:0007669"/>
    <property type="project" value="InterPro"/>
</dbReference>
<evidence type="ECO:0000256" key="5">
    <source>
        <dbReference type="ARBA" id="ARBA00022692"/>
    </source>
</evidence>
<evidence type="ECO:0000256" key="7">
    <source>
        <dbReference type="ARBA" id="ARBA00023136"/>
    </source>
</evidence>
<accession>A0A1I1V5Y0</accession>
<keyword evidence="10" id="KW-1185">Reference proteome</keyword>
<dbReference type="GO" id="GO:0033214">
    <property type="term" value="P:siderophore-iron import into cell"/>
    <property type="evidence" value="ECO:0007669"/>
    <property type="project" value="TreeGrafter"/>
</dbReference>
<dbReference type="PANTHER" id="PTHR30472">
    <property type="entry name" value="FERRIC ENTEROBACTIN TRANSPORT SYSTEM PERMEASE PROTEIN"/>
    <property type="match status" value="1"/>
</dbReference>
<feature type="transmembrane region" description="Helical" evidence="8">
    <location>
        <begin position="130"/>
        <end position="150"/>
    </location>
</feature>
<dbReference type="PANTHER" id="PTHR30472:SF24">
    <property type="entry name" value="FERRIC ENTEROBACTIN TRANSPORT SYSTEM PERMEASE PROTEIN FEPG"/>
    <property type="match status" value="1"/>
</dbReference>
<evidence type="ECO:0000256" key="3">
    <source>
        <dbReference type="ARBA" id="ARBA00022448"/>
    </source>
</evidence>
<dbReference type="InterPro" id="IPR000522">
    <property type="entry name" value="ABC_transptr_permease_BtuC"/>
</dbReference>
<protein>
    <submittedName>
        <fullName evidence="9">Iron complex transport system permease protein</fullName>
    </submittedName>
</protein>
<dbReference type="CDD" id="cd06550">
    <property type="entry name" value="TM_ABC_iron-siderophores_like"/>
    <property type="match status" value="1"/>
</dbReference>
<name>A0A1I1V5Y0_9RHOB</name>
<proteinExistence type="inferred from homology"/>
<evidence type="ECO:0000256" key="2">
    <source>
        <dbReference type="ARBA" id="ARBA00007935"/>
    </source>
</evidence>
<dbReference type="SUPFAM" id="SSF81345">
    <property type="entry name" value="ABC transporter involved in vitamin B12 uptake, BtuC"/>
    <property type="match status" value="1"/>
</dbReference>
<dbReference type="EMBL" id="FOMS01000003">
    <property type="protein sequence ID" value="SFD78314.1"/>
    <property type="molecule type" value="Genomic_DNA"/>
</dbReference>
<evidence type="ECO:0000256" key="6">
    <source>
        <dbReference type="ARBA" id="ARBA00022989"/>
    </source>
</evidence>
<dbReference type="RefSeq" id="WP_149754952.1">
    <property type="nucleotide sequence ID" value="NZ_FOMS01000003.1"/>
</dbReference>
<dbReference type="OrthoDB" id="9811975at2"/>
<keyword evidence="7 8" id="KW-0472">Membrane</keyword>
<evidence type="ECO:0000256" key="4">
    <source>
        <dbReference type="ARBA" id="ARBA00022475"/>
    </source>
</evidence>
<sequence length="348" mass="34345">MTVLRFSCLDRRVALEIPARGAAALAALGAAILALLLASLSFGSAAVGLTEALSALFGAASERADLVATEFRLPRVLTALMAGGLLALSGALLQGSTLNPLADPALVGVSQGAGLAVISLTVLLPAAPDAWRAPAAFGGGLAVAAAILLITGARAGGAQTRFLLTGVGLAAFLTAMTTALLTYGQISEAHEALGWLAGSVRSAGWDEVRLCALATGAAVLVAIPAARPLAALRLGDDLAASLGHRVAHARTALLIASVGLAAASVSVVGPVTFVGLLGPHAARRLARSGPGLHLALSWSVGACLTAAADLAGRTAFGPVQIPAGLVTALVGAPCFALLMIGSHRTEAA</sequence>
<feature type="transmembrane region" description="Helical" evidence="8">
    <location>
        <begin position="290"/>
        <end position="308"/>
    </location>
</feature>
<evidence type="ECO:0000313" key="10">
    <source>
        <dbReference type="Proteomes" id="UP000325289"/>
    </source>
</evidence>
<dbReference type="GO" id="GO:0005886">
    <property type="term" value="C:plasma membrane"/>
    <property type="evidence" value="ECO:0007669"/>
    <property type="project" value="UniProtKB-SubCell"/>
</dbReference>
<reference evidence="9 10" key="1">
    <citation type="submission" date="2016-10" db="EMBL/GenBank/DDBJ databases">
        <authorList>
            <person name="Varghese N."/>
            <person name="Submissions S."/>
        </authorList>
    </citation>
    <scope>NUCLEOTIDE SEQUENCE [LARGE SCALE GENOMIC DNA]</scope>
    <source>
        <strain evidence="10">YIM D21,KCTC 23444,ACCC 10710</strain>
    </source>
</reference>
<dbReference type="Gene3D" id="1.10.3470.10">
    <property type="entry name" value="ABC transporter involved in vitamin B12 uptake, BtuC"/>
    <property type="match status" value="1"/>
</dbReference>
<feature type="transmembrane region" description="Helical" evidence="8">
    <location>
        <begin position="76"/>
        <end position="93"/>
    </location>
</feature>
<dbReference type="Proteomes" id="UP000325289">
    <property type="component" value="Unassembled WGS sequence"/>
</dbReference>
<evidence type="ECO:0000313" key="9">
    <source>
        <dbReference type="EMBL" id="SFD78314.1"/>
    </source>
</evidence>
<dbReference type="InterPro" id="IPR037294">
    <property type="entry name" value="ABC_BtuC-like"/>
</dbReference>
<evidence type="ECO:0000256" key="8">
    <source>
        <dbReference type="SAM" id="Phobius"/>
    </source>
</evidence>
<keyword evidence="5 8" id="KW-0812">Transmembrane</keyword>
<dbReference type="AlphaFoldDB" id="A0A1I1V5Y0"/>
<gene>
    <name evidence="9" type="ORF">SAMN04515678_10326</name>
</gene>
<organism evidence="9 10">
    <name type="scientific">Roseivivax sediminis</name>
    <dbReference type="NCBI Taxonomy" id="936889"/>
    <lineage>
        <taxon>Bacteria</taxon>
        <taxon>Pseudomonadati</taxon>
        <taxon>Pseudomonadota</taxon>
        <taxon>Alphaproteobacteria</taxon>
        <taxon>Rhodobacterales</taxon>
        <taxon>Roseobacteraceae</taxon>
        <taxon>Roseivivax</taxon>
    </lineage>
</organism>
<comment type="similarity">
    <text evidence="2">Belongs to the binding-protein-dependent transport system permease family. FecCD subfamily.</text>
</comment>
<feature type="transmembrane region" description="Helical" evidence="8">
    <location>
        <begin position="252"/>
        <end position="278"/>
    </location>
</feature>
<feature type="transmembrane region" description="Helical" evidence="8">
    <location>
        <begin position="105"/>
        <end position="124"/>
    </location>
</feature>
<dbReference type="Pfam" id="PF01032">
    <property type="entry name" value="FecCD"/>
    <property type="match status" value="1"/>
</dbReference>
<evidence type="ECO:0000256" key="1">
    <source>
        <dbReference type="ARBA" id="ARBA00004651"/>
    </source>
</evidence>
<feature type="transmembrane region" description="Helical" evidence="8">
    <location>
        <begin position="162"/>
        <end position="186"/>
    </location>
</feature>
<keyword evidence="3" id="KW-0813">Transport</keyword>
<comment type="subcellular location">
    <subcellularLocation>
        <location evidence="1">Cell membrane</location>
        <topology evidence="1">Multi-pass membrane protein</topology>
    </subcellularLocation>
</comment>
<feature type="transmembrane region" description="Helical" evidence="8">
    <location>
        <begin position="320"/>
        <end position="340"/>
    </location>
</feature>
<keyword evidence="4" id="KW-1003">Cell membrane</keyword>